<name>A0A8J6M4E8_9ALTE</name>
<keyword evidence="2" id="KW-0808">Transferase</keyword>
<dbReference type="InterPro" id="IPR040079">
    <property type="entry name" value="Glutathione_S-Trfase"/>
</dbReference>
<dbReference type="GO" id="GO:0004364">
    <property type="term" value="F:glutathione transferase activity"/>
    <property type="evidence" value="ECO:0007669"/>
    <property type="project" value="UniProtKB-EC"/>
</dbReference>
<dbReference type="Pfam" id="PF13410">
    <property type="entry name" value="GST_C_2"/>
    <property type="match status" value="1"/>
</dbReference>
<dbReference type="SFLD" id="SFLDS00019">
    <property type="entry name" value="Glutathione_Transferase_(cytos"/>
    <property type="match status" value="1"/>
</dbReference>
<dbReference type="RefSeq" id="WP_186506531.1">
    <property type="nucleotide sequence ID" value="NZ_JACNEP010000006.1"/>
</dbReference>
<dbReference type="EC" id="2.5.1.18" evidence="1"/>
<keyword evidence="6" id="KW-1185">Reference proteome</keyword>
<dbReference type="InterPro" id="IPR004045">
    <property type="entry name" value="Glutathione_S-Trfase_N"/>
</dbReference>
<feature type="domain" description="GST C-terminal" evidence="4">
    <location>
        <begin position="89"/>
        <end position="214"/>
    </location>
</feature>
<evidence type="ECO:0000313" key="5">
    <source>
        <dbReference type="EMBL" id="MBC3766056.1"/>
    </source>
</evidence>
<accession>A0A8J6M4E8</accession>
<dbReference type="Pfam" id="PF13409">
    <property type="entry name" value="GST_N_2"/>
    <property type="match status" value="1"/>
</dbReference>
<reference evidence="5" key="2">
    <citation type="submission" date="2020-08" db="EMBL/GenBank/DDBJ databases">
        <authorList>
            <person name="Lai Q."/>
        </authorList>
    </citation>
    <scope>NUCLEOTIDE SEQUENCE</scope>
    <source>
        <strain evidence="5">S27-2</strain>
    </source>
</reference>
<dbReference type="SUPFAM" id="SSF52833">
    <property type="entry name" value="Thioredoxin-like"/>
    <property type="match status" value="1"/>
</dbReference>
<dbReference type="GO" id="GO:0005737">
    <property type="term" value="C:cytoplasm"/>
    <property type="evidence" value="ECO:0007669"/>
    <property type="project" value="TreeGrafter"/>
</dbReference>
<evidence type="ECO:0000256" key="2">
    <source>
        <dbReference type="ARBA" id="ARBA00022679"/>
    </source>
</evidence>
<dbReference type="EMBL" id="JACNEP010000006">
    <property type="protein sequence ID" value="MBC3766056.1"/>
    <property type="molecule type" value="Genomic_DNA"/>
</dbReference>
<organism evidence="5 6">
    <name type="scientific">Neptunicella marina</name>
    <dbReference type="NCBI Taxonomy" id="2125989"/>
    <lineage>
        <taxon>Bacteria</taxon>
        <taxon>Pseudomonadati</taxon>
        <taxon>Pseudomonadota</taxon>
        <taxon>Gammaproteobacteria</taxon>
        <taxon>Alteromonadales</taxon>
        <taxon>Alteromonadaceae</taxon>
        <taxon>Neptunicella</taxon>
    </lineage>
</organism>
<sequence>MQSVYIYGVQFSPFVRAVQMVCEEKGIDYQIGKQINGQTAEFKSEAHLAYHPLGKMPVLFCGDIALTETATICRFLDSQYEGKTLQPNDLIERSKVDEWCQLCTTYLIHAFMRDYILELAFPQGQGGKPRFDVIEMNKASAVNAIKMIEKQLADQDFMLGNRFTLADCVIAPALYYAQQLPEQFALLSEKSPVHTYVARIRERDSGKKVIIPKQ</sequence>
<protein>
    <recommendedName>
        <fullName evidence="1">glutathione transferase</fullName>
        <ecNumber evidence="1">2.5.1.18</ecNumber>
    </recommendedName>
</protein>
<dbReference type="Gene3D" id="1.20.1050.10">
    <property type="match status" value="1"/>
</dbReference>
<feature type="domain" description="GST N-terminal" evidence="3">
    <location>
        <begin position="2"/>
        <end position="84"/>
    </location>
</feature>
<dbReference type="SFLD" id="SFLDG00358">
    <property type="entry name" value="Main_(cytGST)"/>
    <property type="match status" value="1"/>
</dbReference>
<gene>
    <name evidence="5" type="ORF">H8B19_09205</name>
</gene>
<dbReference type="InterPro" id="IPR010987">
    <property type="entry name" value="Glutathione-S-Trfase_C-like"/>
</dbReference>
<dbReference type="InterPro" id="IPR036282">
    <property type="entry name" value="Glutathione-S-Trfase_C_sf"/>
</dbReference>
<proteinExistence type="predicted"/>
<dbReference type="InterPro" id="IPR036249">
    <property type="entry name" value="Thioredoxin-like_sf"/>
</dbReference>
<dbReference type="PANTHER" id="PTHR43900">
    <property type="entry name" value="GLUTATHIONE S-TRANSFERASE RHO"/>
    <property type="match status" value="1"/>
</dbReference>
<dbReference type="AlphaFoldDB" id="A0A8J6M4E8"/>
<evidence type="ECO:0000259" key="3">
    <source>
        <dbReference type="PROSITE" id="PS50404"/>
    </source>
</evidence>
<comment type="caution">
    <text evidence="5">The sequence shown here is derived from an EMBL/GenBank/DDBJ whole genome shotgun (WGS) entry which is preliminary data.</text>
</comment>
<evidence type="ECO:0000256" key="1">
    <source>
        <dbReference type="ARBA" id="ARBA00012452"/>
    </source>
</evidence>
<evidence type="ECO:0000313" key="6">
    <source>
        <dbReference type="Proteomes" id="UP000601768"/>
    </source>
</evidence>
<reference evidence="5" key="1">
    <citation type="journal article" date="2018" name="Int. J. Syst. Evol. Microbiol.">
        <title>Neptunicella marina gen. nov., sp. nov., isolated from surface seawater.</title>
        <authorList>
            <person name="Liu X."/>
            <person name="Lai Q."/>
            <person name="Du Y."/>
            <person name="Zhang X."/>
            <person name="Liu Z."/>
            <person name="Sun F."/>
            <person name="Shao Z."/>
        </authorList>
    </citation>
    <scope>NUCLEOTIDE SEQUENCE</scope>
    <source>
        <strain evidence="5">S27-2</strain>
    </source>
</reference>
<dbReference type="PANTHER" id="PTHR43900:SF3">
    <property type="entry name" value="GLUTATHIONE S-TRANSFERASE RHO"/>
    <property type="match status" value="1"/>
</dbReference>
<dbReference type="GO" id="GO:0043295">
    <property type="term" value="F:glutathione binding"/>
    <property type="evidence" value="ECO:0007669"/>
    <property type="project" value="TreeGrafter"/>
</dbReference>
<dbReference type="Gene3D" id="3.40.30.10">
    <property type="entry name" value="Glutaredoxin"/>
    <property type="match status" value="1"/>
</dbReference>
<evidence type="ECO:0000259" key="4">
    <source>
        <dbReference type="PROSITE" id="PS50405"/>
    </source>
</evidence>
<dbReference type="Proteomes" id="UP000601768">
    <property type="component" value="Unassembled WGS sequence"/>
</dbReference>
<dbReference type="SUPFAM" id="SSF47616">
    <property type="entry name" value="GST C-terminal domain-like"/>
    <property type="match status" value="1"/>
</dbReference>
<dbReference type="PROSITE" id="PS50405">
    <property type="entry name" value="GST_CTER"/>
    <property type="match status" value="1"/>
</dbReference>
<dbReference type="CDD" id="cd00299">
    <property type="entry name" value="GST_C_family"/>
    <property type="match status" value="1"/>
</dbReference>
<dbReference type="PROSITE" id="PS50404">
    <property type="entry name" value="GST_NTER"/>
    <property type="match status" value="1"/>
</dbReference>